<dbReference type="EMBL" id="CAFBIY010000043">
    <property type="protein sequence ID" value="CAB4849855.1"/>
    <property type="molecule type" value="Genomic_DNA"/>
</dbReference>
<evidence type="ECO:0000313" key="5">
    <source>
        <dbReference type="EMBL" id="CAB4995028.1"/>
    </source>
</evidence>
<sequence>MATTDSECLLVDRSGPVWVVRLNRPDALNSFDSELHLRFGAMWAEVEQSSEVRAVVLTGNGRAFSAGGNLDDFELFRVDHAERRKAMRTARRLVDEMLNVHVPVVAAVNGPAVGLGATLMTLCDIVFIADNTFLADPHVASALVAGDGGAVTWPAYTSLLKVKQYLLTGDRIPAAVAVEMGLANFAVPADEVLAQAIAFAERLAALPPQAVQDTKLLLNQVLRTNAAAALGMGIAAETHSHDTVEYAEYPQKIKVKKG</sequence>
<dbReference type="EMBL" id="CAESGF010000040">
    <property type="protein sequence ID" value="CAB4365680.1"/>
    <property type="molecule type" value="Genomic_DNA"/>
</dbReference>
<name>A0A6J6ABV7_9ZZZZ</name>
<dbReference type="InterPro" id="IPR001753">
    <property type="entry name" value="Enoyl-CoA_hydra/iso"/>
</dbReference>
<evidence type="ECO:0000313" key="3">
    <source>
        <dbReference type="EMBL" id="CAB4811825.1"/>
    </source>
</evidence>
<evidence type="ECO:0000313" key="4">
    <source>
        <dbReference type="EMBL" id="CAB4849855.1"/>
    </source>
</evidence>
<accession>A0A6J6ABV7</accession>
<evidence type="ECO:0000313" key="1">
    <source>
        <dbReference type="EMBL" id="CAB4365680.1"/>
    </source>
</evidence>
<evidence type="ECO:0000313" key="2">
    <source>
        <dbReference type="EMBL" id="CAB4744099.1"/>
    </source>
</evidence>
<dbReference type="EMBL" id="CAEZYF010000030">
    <property type="protein sequence ID" value="CAB4744099.1"/>
    <property type="molecule type" value="Genomic_DNA"/>
</dbReference>
<protein>
    <submittedName>
        <fullName evidence="1">Unannotated protein</fullName>
    </submittedName>
</protein>
<dbReference type="EMBL" id="CAFBOL010000045">
    <property type="protein sequence ID" value="CAB4995028.1"/>
    <property type="molecule type" value="Genomic_DNA"/>
</dbReference>
<organism evidence="1">
    <name type="scientific">freshwater metagenome</name>
    <dbReference type="NCBI Taxonomy" id="449393"/>
    <lineage>
        <taxon>unclassified sequences</taxon>
        <taxon>metagenomes</taxon>
        <taxon>ecological metagenomes</taxon>
    </lineage>
</organism>
<dbReference type="EMBL" id="CAFAAV010000045">
    <property type="protein sequence ID" value="CAB4811825.1"/>
    <property type="molecule type" value="Genomic_DNA"/>
</dbReference>
<dbReference type="SUPFAM" id="SSF52096">
    <property type="entry name" value="ClpP/crotonase"/>
    <property type="match status" value="1"/>
</dbReference>
<reference evidence="1" key="1">
    <citation type="submission" date="2020-05" db="EMBL/GenBank/DDBJ databases">
        <authorList>
            <person name="Chiriac C."/>
            <person name="Salcher M."/>
            <person name="Ghai R."/>
            <person name="Kavagutti S V."/>
        </authorList>
    </citation>
    <scope>NUCLEOTIDE SEQUENCE</scope>
</reference>
<proteinExistence type="predicted"/>
<dbReference type="PANTHER" id="PTHR43459:SF1">
    <property type="entry name" value="EG:BACN32G11.4 PROTEIN"/>
    <property type="match status" value="1"/>
</dbReference>
<dbReference type="Gene3D" id="3.90.226.10">
    <property type="entry name" value="2-enoyl-CoA Hydratase, Chain A, domain 1"/>
    <property type="match status" value="1"/>
</dbReference>
<dbReference type="CDD" id="cd06558">
    <property type="entry name" value="crotonase-like"/>
    <property type="match status" value="1"/>
</dbReference>
<dbReference type="InterPro" id="IPR029045">
    <property type="entry name" value="ClpP/crotonase-like_dom_sf"/>
</dbReference>
<dbReference type="Pfam" id="PF00378">
    <property type="entry name" value="ECH_1"/>
    <property type="match status" value="1"/>
</dbReference>
<gene>
    <name evidence="2" type="ORF">UFOPK2656_03116</name>
    <name evidence="3" type="ORF">UFOPK3099_00794</name>
    <name evidence="4" type="ORF">UFOPK3267_01016</name>
    <name evidence="5" type="ORF">UFOPK3931_01735</name>
    <name evidence="1" type="ORF">UFOPK4189_03422</name>
</gene>
<dbReference type="PANTHER" id="PTHR43459">
    <property type="entry name" value="ENOYL-COA HYDRATASE"/>
    <property type="match status" value="1"/>
</dbReference>
<dbReference type="AlphaFoldDB" id="A0A6J6ABV7"/>